<dbReference type="InterPro" id="IPR020598">
    <property type="entry name" value="rRNA_Ade_methylase_Trfase_N"/>
</dbReference>
<feature type="domain" description="Ribosomal RNA adenine methylase transferase N-terminal" evidence="6">
    <location>
        <begin position="25"/>
        <end position="100"/>
    </location>
</feature>
<keyword evidence="3 5" id="KW-0949">S-adenosyl-L-methionine</keyword>
<keyword evidence="4 5" id="KW-0694">RNA-binding</keyword>
<proteinExistence type="inferred from homology"/>
<protein>
    <submittedName>
        <fullName evidence="7">SSU rRNA (Adenine(1518)-N(6)/adenine(1519)-N(6)) -dimethyltransferase</fullName>
        <ecNumber evidence="7">2.1.1.182</ecNumber>
    </submittedName>
</protein>
<evidence type="ECO:0000256" key="2">
    <source>
        <dbReference type="ARBA" id="ARBA00022679"/>
    </source>
</evidence>
<comment type="similarity">
    <text evidence="5">Belongs to the class I-like SAM-binding methyltransferase superfamily. rRNA adenine N(6)-methyltransferase family.</text>
</comment>
<dbReference type="Gene3D" id="3.40.50.150">
    <property type="entry name" value="Vaccinia Virus protein VP39"/>
    <property type="match status" value="1"/>
</dbReference>
<dbReference type="PROSITE" id="PS51689">
    <property type="entry name" value="SAM_RNA_A_N6_MT"/>
    <property type="match status" value="1"/>
</dbReference>
<comment type="caution">
    <text evidence="5">Lacks conserved residue(s) required for the propagation of feature annotation.</text>
</comment>
<organism evidence="7 8">
    <name type="scientific">Vibrio variabilis</name>
    <dbReference type="NCBI Taxonomy" id="990271"/>
    <lineage>
        <taxon>Bacteria</taxon>
        <taxon>Pseudomonadati</taxon>
        <taxon>Pseudomonadota</taxon>
        <taxon>Gammaproteobacteria</taxon>
        <taxon>Vibrionales</taxon>
        <taxon>Vibrionaceae</taxon>
        <taxon>Vibrio</taxon>
    </lineage>
</organism>
<evidence type="ECO:0000313" key="8">
    <source>
        <dbReference type="Proteomes" id="UP000029223"/>
    </source>
</evidence>
<dbReference type="EC" id="2.1.1.182" evidence="7"/>
<dbReference type="PANTHER" id="PTHR11727">
    <property type="entry name" value="DIMETHYLADENOSINE TRANSFERASE"/>
    <property type="match status" value="1"/>
</dbReference>
<feature type="binding site" evidence="5">
    <location>
        <position position="18"/>
    </location>
    <ligand>
        <name>S-adenosyl-L-methionine</name>
        <dbReference type="ChEBI" id="CHEBI:59789"/>
    </ligand>
</feature>
<evidence type="ECO:0000256" key="3">
    <source>
        <dbReference type="ARBA" id="ARBA00022691"/>
    </source>
</evidence>
<gene>
    <name evidence="7" type="ORF">JCM19239_3661</name>
</gene>
<feature type="binding site" evidence="5">
    <location>
        <position position="66"/>
    </location>
    <ligand>
        <name>S-adenosyl-L-methionine</name>
        <dbReference type="ChEBI" id="CHEBI:59789"/>
    </ligand>
</feature>
<evidence type="ECO:0000259" key="6">
    <source>
        <dbReference type="SMART" id="SM00650"/>
    </source>
</evidence>
<dbReference type="Proteomes" id="UP000029223">
    <property type="component" value="Unassembled WGS sequence"/>
</dbReference>
<evidence type="ECO:0000313" key="7">
    <source>
        <dbReference type="EMBL" id="GAL26328.1"/>
    </source>
</evidence>
<keyword evidence="8" id="KW-1185">Reference proteome</keyword>
<evidence type="ECO:0000256" key="5">
    <source>
        <dbReference type="PROSITE-ProRule" id="PRU01026"/>
    </source>
</evidence>
<feature type="binding site" evidence="5">
    <location>
        <position position="20"/>
    </location>
    <ligand>
        <name>S-adenosyl-L-methionine</name>
        <dbReference type="ChEBI" id="CHEBI:59789"/>
    </ligand>
</feature>
<evidence type="ECO:0000256" key="4">
    <source>
        <dbReference type="ARBA" id="ARBA00022884"/>
    </source>
</evidence>
<dbReference type="InterPro" id="IPR029063">
    <property type="entry name" value="SAM-dependent_MTases_sf"/>
</dbReference>
<dbReference type="EMBL" id="BBMS01000017">
    <property type="protein sequence ID" value="GAL26328.1"/>
    <property type="molecule type" value="Genomic_DNA"/>
</dbReference>
<keyword evidence="1 5" id="KW-0489">Methyltransferase</keyword>
<dbReference type="GO" id="GO:0052908">
    <property type="term" value="F:16S rRNA (adenine(1518)-N(6)/adenine(1519)-N(6))-dimethyltransferase activity"/>
    <property type="evidence" value="ECO:0007669"/>
    <property type="project" value="UniProtKB-EC"/>
</dbReference>
<name>A0ABQ0JC34_9VIBR</name>
<reference evidence="8" key="1">
    <citation type="submission" date="2014-09" db="EMBL/GenBank/DDBJ databases">
        <title>Vibrio variabilis JCM 19239. (C206) whole genome shotgun sequence.</title>
        <authorList>
            <person name="Sawabe T."/>
            <person name="Meirelles P."/>
            <person name="Nakanishi M."/>
            <person name="Sayaka M."/>
            <person name="Hattori M."/>
            <person name="Ohkuma M."/>
        </authorList>
    </citation>
    <scope>NUCLEOTIDE SEQUENCE [LARGE SCALE GENOMIC DNA]</scope>
    <source>
        <strain evidence="8">JCM 19239</strain>
    </source>
</reference>
<accession>A0ABQ0JC34</accession>
<sequence length="100" mass="11167">MRNDVHLGHKARKRFGQNFLNDPYIIDGIVSSINPKPGQNLVEIGPGLGAITEPVGKEVDKFTVIELDRDLAERLRNHPDLADKLTIHEATRCVLTSPSW</sequence>
<dbReference type="SUPFAM" id="SSF53335">
    <property type="entry name" value="S-adenosyl-L-methionine-dependent methyltransferases"/>
    <property type="match status" value="1"/>
</dbReference>
<keyword evidence="2 5" id="KW-0808">Transferase</keyword>
<dbReference type="Pfam" id="PF00398">
    <property type="entry name" value="RrnaAD"/>
    <property type="match status" value="1"/>
</dbReference>
<dbReference type="InterPro" id="IPR020596">
    <property type="entry name" value="rRNA_Ade_Mease_Trfase_CS"/>
</dbReference>
<feature type="binding site" evidence="5">
    <location>
        <position position="45"/>
    </location>
    <ligand>
        <name>S-adenosyl-L-methionine</name>
        <dbReference type="ChEBI" id="CHEBI:59789"/>
    </ligand>
</feature>
<dbReference type="InterPro" id="IPR001737">
    <property type="entry name" value="KsgA/Erm"/>
</dbReference>
<dbReference type="SMART" id="SM00650">
    <property type="entry name" value="rADc"/>
    <property type="match status" value="1"/>
</dbReference>
<dbReference type="PANTHER" id="PTHR11727:SF7">
    <property type="entry name" value="DIMETHYLADENOSINE TRANSFERASE-RELATED"/>
    <property type="match status" value="1"/>
</dbReference>
<dbReference type="PROSITE" id="PS01131">
    <property type="entry name" value="RRNA_A_DIMETH"/>
    <property type="match status" value="1"/>
</dbReference>
<comment type="caution">
    <text evidence="7">The sequence shown here is derived from an EMBL/GenBank/DDBJ whole genome shotgun (WGS) entry which is preliminary data.</text>
</comment>
<evidence type="ECO:0000256" key="1">
    <source>
        <dbReference type="ARBA" id="ARBA00022603"/>
    </source>
</evidence>